<accession>A0A6L2KCN8</accession>
<proteinExistence type="predicted"/>
<gene>
    <name evidence="2" type="ORF">Tci_018498</name>
</gene>
<name>A0A6L2KCN8_TANCI</name>
<comment type="caution">
    <text evidence="2">The sequence shown here is derived from an EMBL/GenBank/DDBJ whole genome shotgun (WGS) entry which is preliminary data.</text>
</comment>
<organism evidence="2">
    <name type="scientific">Tanacetum cinerariifolium</name>
    <name type="common">Dalmatian daisy</name>
    <name type="synonym">Chrysanthemum cinerariifolium</name>
    <dbReference type="NCBI Taxonomy" id="118510"/>
    <lineage>
        <taxon>Eukaryota</taxon>
        <taxon>Viridiplantae</taxon>
        <taxon>Streptophyta</taxon>
        <taxon>Embryophyta</taxon>
        <taxon>Tracheophyta</taxon>
        <taxon>Spermatophyta</taxon>
        <taxon>Magnoliopsida</taxon>
        <taxon>eudicotyledons</taxon>
        <taxon>Gunneridae</taxon>
        <taxon>Pentapetalae</taxon>
        <taxon>asterids</taxon>
        <taxon>campanulids</taxon>
        <taxon>Asterales</taxon>
        <taxon>Asteraceae</taxon>
        <taxon>Asteroideae</taxon>
        <taxon>Anthemideae</taxon>
        <taxon>Anthemidinae</taxon>
        <taxon>Tanacetum</taxon>
    </lineage>
</organism>
<dbReference type="EMBL" id="BKCJ010002136">
    <property type="protein sequence ID" value="GEU46520.1"/>
    <property type="molecule type" value="Genomic_DNA"/>
</dbReference>
<protein>
    <submittedName>
        <fullName evidence="2">Uncharacterized protein</fullName>
    </submittedName>
</protein>
<evidence type="ECO:0000313" key="2">
    <source>
        <dbReference type="EMBL" id="GEU46520.1"/>
    </source>
</evidence>
<sequence>MMLAKAIARKKQEFINNNGLKEEFNATMVFMAKMKNVLSESDESSLSVNDTDKEEIFHDIVEFDHDYVANNLFDSKNDNNKSKSDRNIYKGNLM</sequence>
<feature type="region of interest" description="Disordered" evidence="1">
    <location>
        <begin position="74"/>
        <end position="94"/>
    </location>
</feature>
<reference evidence="2" key="1">
    <citation type="journal article" date="2019" name="Sci. Rep.">
        <title>Draft genome of Tanacetum cinerariifolium, the natural source of mosquito coil.</title>
        <authorList>
            <person name="Yamashiro T."/>
            <person name="Shiraishi A."/>
            <person name="Satake H."/>
            <person name="Nakayama K."/>
        </authorList>
    </citation>
    <scope>NUCLEOTIDE SEQUENCE</scope>
</reference>
<feature type="compositionally biased region" description="Basic and acidic residues" evidence="1">
    <location>
        <begin position="75"/>
        <end position="88"/>
    </location>
</feature>
<dbReference type="AlphaFoldDB" id="A0A6L2KCN8"/>
<evidence type="ECO:0000256" key="1">
    <source>
        <dbReference type="SAM" id="MobiDB-lite"/>
    </source>
</evidence>